<feature type="transmembrane region" description="Helical" evidence="6">
    <location>
        <begin position="497"/>
        <end position="520"/>
    </location>
</feature>
<feature type="transmembrane region" description="Helical" evidence="6">
    <location>
        <begin position="361"/>
        <end position="381"/>
    </location>
</feature>
<keyword evidence="4 6" id="KW-1133">Transmembrane helix</keyword>
<evidence type="ECO:0000256" key="4">
    <source>
        <dbReference type="ARBA" id="ARBA00022989"/>
    </source>
</evidence>
<evidence type="ECO:0000256" key="5">
    <source>
        <dbReference type="ARBA" id="ARBA00023136"/>
    </source>
</evidence>
<feature type="transmembrane region" description="Helical" evidence="6">
    <location>
        <begin position="413"/>
        <end position="435"/>
    </location>
</feature>
<dbReference type="InterPro" id="IPR047699">
    <property type="entry name" value="Permease_put_prefix"/>
</dbReference>
<keyword evidence="3 6" id="KW-0812">Transmembrane</keyword>
<reference evidence="9" key="2">
    <citation type="journal article" date="2024" name="Antonie Van Leeuwenhoek">
        <title>Roseihalotalea indica gen. nov., sp. nov., a halophilic Bacteroidetes from mesopelagic Southwest Indian Ocean with higher carbohydrate metabolic potential.</title>
        <authorList>
            <person name="Chen B."/>
            <person name="Zhang M."/>
            <person name="Lin D."/>
            <person name="Ye J."/>
            <person name="Tang K."/>
        </authorList>
    </citation>
    <scope>NUCLEOTIDE SEQUENCE</scope>
    <source>
        <strain evidence="9">TK19036</strain>
    </source>
</reference>
<keyword evidence="2" id="KW-1003">Cell membrane</keyword>
<evidence type="ECO:0000256" key="2">
    <source>
        <dbReference type="ARBA" id="ARBA00022475"/>
    </source>
</evidence>
<accession>A0AA49JF57</accession>
<dbReference type="Pfam" id="PF12704">
    <property type="entry name" value="MacB_PCD"/>
    <property type="match status" value="2"/>
</dbReference>
<proteinExistence type="predicted"/>
<sequence>MSKKYLPPRWPDKLLERLCAPEFLEEVLGDLHERYSLKVQRVGETKARKQYWREVLAYLRPSVFKRQSSYRNKPIRTTMLKNYIIIAFRNLIRQKGYSLLNITGLSLGLACTFLITLWIQDEMNYDGFHESGDRLYRVMRHVYSGEHINTAEGVTWNIASTLQEEYPEVQNVAVTYPTNLVINSGGNSLREQGLYATPAFFTMFTWHLIQGEPEEVLSEPTSVAISVSLAKKYFGDDWRTQAIGGTIHDDVNGRGDFRVSGVFEDVPHQSSLQFDFVLPMEVYVKRNDWLFNWNNSGVRIYTRLHEGADGAALSAKIFNMQNQHIEDFRSDLFLQPYTDQHLYSSFQDGVLTGGRIEYVRMFAIVALVIIVIACINFMNLATARSMRRSKEVGVRKAIGAGKRTLVSQFMGESFLLVFMSFVLAIGLVLLALPFFNALTEKEIILANVSASTLMLFAGIGVLVALLAGIYPAFYLSSFDAVRILRGTFRLGSQGSQLRQGLVVFQFAVSILLIGGTIIIYQQMDYIQSKNLGLSRENVVYMPLEGPLRENFATIKEELRRQPGIAAVTSLSENPLDVGSNTHSVSWRGKDPDSQVSMTILMADFDFLEVMKMNLVEGRDFSPQFGSDTFNCIINQKAKEAMNFDEPVGEELSFWGSTGNIVGVVEDFHMASLYTEIEPMIIQLRPRSTGIVFLRTEPGRAQEAVAGLQEIAQQFNPEYPFEYHFLDESFRQTYRSEMVVGTLATYFTAFALFIACLGLFGLAAYAAERRTKEIGIRKVLGATVTNIVGLLSQDFLKLVVIGSLISVPIAWYVMHQWLQNFAYSIEISGWVFALAGLLALIVALLTVSFQSIKAAVANPVDSLRSE</sequence>
<dbReference type="EMBL" id="CP120682">
    <property type="protein sequence ID" value="WKN38888.1"/>
    <property type="molecule type" value="Genomic_DNA"/>
</dbReference>
<keyword evidence="5 6" id="KW-0472">Membrane</keyword>
<dbReference type="PANTHER" id="PTHR30572">
    <property type="entry name" value="MEMBRANE COMPONENT OF TRANSPORTER-RELATED"/>
    <property type="match status" value="1"/>
</dbReference>
<feature type="domain" description="MacB-like periplasmic core" evidence="8">
    <location>
        <begin position="549"/>
        <end position="705"/>
    </location>
</feature>
<dbReference type="Pfam" id="PF02687">
    <property type="entry name" value="FtsX"/>
    <property type="match status" value="2"/>
</dbReference>
<comment type="subcellular location">
    <subcellularLocation>
        <location evidence="1">Cell membrane</location>
        <topology evidence="1">Multi-pass membrane protein</topology>
    </subcellularLocation>
</comment>
<evidence type="ECO:0000256" key="3">
    <source>
        <dbReference type="ARBA" id="ARBA00022692"/>
    </source>
</evidence>
<evidence type="ECO:0000256" key="6">
    <source>
        <dbReference type="SAM" id="Phobius"/>
    </source>
</evidence>
<feature type="transmembrane region" description="Helical" evidence="6">
    <location>
        <begin position="794"/>
        <end position="814"/>
    </location>
</feature>
<dbReference type="InterPro" id="IPR025857">
    <property type="entry name" value="MacB_PCD"/>
</dbReference>
<feature type="domain" description="ABC3 transporter permease C-terminal" evidence="7">
    <location>
        <begin position="746"/>
        <end position="857"/>
    </location>
</feature>
<feature type="transmembrane region" description="Helical" evidence="6">
    <location>
        <begin position="99"/>
        <end position="119"/>
    </location>
</feature>
<feature type="transmembrane region" description="Helical" evidence="6">
    <location>
        <begin position="742"/>
        <end position="766"/>
    </location>
</feature>
<feature type="domain" description="MacB-like periplasmic core" evidence="8">
    <location>
        <begin position="98"/>
        <end position="317"/>
    </location>
</feature>
<dbReference type="GO" id="GO:0022857">
    <property type="term" value="F:transmembrane transporter activity"/>
    <property type="evidence" value="ECO:0007669"/>
    <property type="project" value="TreeGrafter"/>
</dbReference>
<gene>
    <name evidence="9" type="ORF">K4G66_09250</name>
</gene>
<dbReference type="NCBIfam" id="NF038404">
    <property type="entry name" value="perm_prefix_2"/>
    <property type="match status" value="1"/>
</dbReference>
<feature type="transmembrane region" description="Helical" evidence="6">
    <location>
        <begin position="826"/>
        <end position="846"/>
    </location>
</feature>
<organism evidence="9">
    <name type="scientific">Roseihalotalea indica</name>
    <dbReference type="NCBI Taxonomy" id="2867963"/>
    <lineage>
        <taxon>Bacteria</taxon>
        <taxon>Pseudomonadati</taxon>
        <taxon>Bacteroidota</taxon>
        <taxon>Cytophagia</taxon>
        <taxon>Cytophagales</taxon>
        <taxon>Catalimonadaceae</taxon>
        <taxon>Roseihalotalea</taxon>
    </lineage>
</organism>
<evidence type="ECO:0000313" key="9">
    <source>
        <dbReference type="EMBL" id="WKN38888.1"/>
    </source>
</evidence>
<dbReference type="InterPro" id="IPR050250">
    <property type="entry name" value="Macrolide_Exporter_MacB"/>
</dbReference>
<reference evidence="9" key="1">
    <citation type="journal article" date="2023" name="Comput. Struct. Biotechnol. J.">
        <title>Discovery of a novel marine Bacteroidetes with a rich repertoire of carbohydrate-active enzymes.</title>
        <authorList>
            <person name="Chen B."/>
            <person name="Liu G."/>
            <person name="Chen Q."/>
            <person name="Wang H."/>
            <person name="Liu L."/>
            <person name="Tang K."/>
        </authorList>
    </citation>
    <scope>NUCLEOTIDE SEQUENCE</scope>
    <source>
        <strain evidence="9">TK19036</strain>
    </source>
</reference>
<feature type="transmembrane region" description="Helical" evidence="6">
    <location>
        <begin position="455"/>
        <end position="476"/>
    </location>
</feature>
<dbReference type="AlphaFoldDB" id="A0AA49JF57"/>
<protein>
    <submittedName>
        <fullName evidence="9">ABC transporter permease</fullName>
    </submittedName>
</protein>
<feature type="domain" description="ABC3 transporter permease C-terminal" evidence="7">
    <location>
        <begin position="364"/>
        <end position="477"/>
    </location>
</feature>
<evidence type="ECO:0000259" key="8">
    <source>
        <dbReference type="Pfam" id="PF12704"/>
    </source>
</evidence>
<name>A0AA49JF57_9BACT</name>
<evidence type="ECO:0000256" key="1">
    <source>
        <dbReference type="ARBA" id="ARBA00004651"/>
    </source>
</evidence>
<dbReference type="InterPro" id="IPR003838">
    <property type="entry name" value="ABC3_permease_C"/>
</dbReference>
<dbReference type="GO" id="GO:0005886">
    <property type="term" value="C:plasma membrane"/>
    <property type="evidence" value="ECO:0007669"/>
    <property type="project" value="UniProtKB-SubCell"/>
</dbReference>
<evidence type="ECO:0000259" key="7">
    <source>
        <dbReference type="Pfam" id="PF02687"/>
    </source>
</evidence>
<dbReference type="PANTHER" id="PTHR30572:SF18">
    <property type="entry name" value="ABC-TYPE MACROLIDE FAMILY EXPORT SYSTEM PERMEASE COMPONENT 2"/>
    <property type="match status" value="1"/>
</dbReference>